<organism evidence="7 8">
    <name type="scientific">Macleaya cordata</name>
    <name type="common">Five-seeded plume-poppy</name>
    <name type="synonym">Bocconia cordata</name>
    <dbReference type="NCBI Taxonomy" id="56857"/>
    <lineage>
        <taxon>Eukaryota</taxon>
        <taxon>Viridiplantae</taxon>
        <taxon>Streptophyta</taxon>
        <taxon>Embryophyta</taxon>
        <taxon>Tracheophyta</taxon>
        <taxon>Spermatophyta</taxon>
        <taxon>Magnoliopsida</taxon>
        <taxon>Ranunculales</taxon>
        <taxon>Papaveraceae</taxon>
        <taxon>Papaveroideae</taxon>
        <taxon>Macleaya</taxon>
    </lineage>
</organism>
<evidence type="ECO:0000256" key="2">
    <source>
        <dbReference type="ARBA" id="ARBA00023015"/>
    </source>
</evidence>
<dbReference type="InterPro" id="IPR024097">
    <property type="entry name" value="bHLH_ZIP_TF"/>
</dbReference>
<dbReference type="OrthoDB" id="1915602at2759"/>
<feature type="region of interest" description="Disordered" evidence="5">
    <location>
        <begin position="160"/>
        <end position="192"/>
    </location>
</feature>
<dbReference type="GO" id="GO:0046983">
    <property type="term" value="F:protein dimerization activity"/>
    <property type="evidence" value="ECO:0007669"/>
    <property type="project" value="InterPro"/>
</dbReference>
<sequence length="406" mass="45997">MDARLNKLQHHHHYHQQQQSLIVNDSTQLILPSKQFHIGDDDDDVINNYKNSNARTEIVNRSMKNDHLGLGLIQDNLFPGSLGMSQSPRTGFDGFDGAGFVSNVVEMAELIKGREMDTTAEARMASTLAREKSFFKKRKAEKAQYPKVVAEEDTTGKRIKGDAEEVEFNNKVTDQNNNRETSADTSSKEEISKVSFDQVQKPDYIHVRARRGQATDSHSLAERVRREKISERMKYLQDLVPGCNKIIGKAGMLDEIINYVQSLQRQVEFLSMKLATVNSRLDVNDENFFRKEACTENYPTVGMSSEITHPAYLQFNPVQRLISCSRLDMTIDPSSEIALRRTAIVSEEAFMDSSCFTQAQPSSTYSWETDLQNISSVELSQGRPTAFSSQQFIGLLETNNLKMKKM</sequence>
<evidence type="ECO:0000256" key="4">
    <source>
        <dbReference type="ARBA" id="ARBA00023242"/>
    </source>
</evidence>
<feature type="compositionally biased region" description="Polar residues" evidence="5">
    <location>
        <begin position="170"/>
        <end position="185"/>
    </location>
</feature>
<dbReference type="FunFam" id="4.10.280.10:FF:000002">
    <property type="entry name" value="Basic helix-loop-helix transcription factor"/>
    <property type="match status" value="1"/>
</dbReference>
<keyword evidence="2" id="KW-0805">Transcription regulation</keyword>
<evidence type="ECO:0000256" key="1">
    <source>
        <dbReference type="ARBA" id="ARBA00004123"/>
    </source>
</evidence>
<dbReference type="OMA" id="ANFPTIG"/>
<evidence type="ECO:0000256" key="3">
    <source>
        <dbReference type="ARBA" id="ARBA00023163"/>
    </source>
</evidence>
<dbReference type="GO" id="GO:0005634">
    <property type="term" value="C:nucleus"/>
    <property type="evidence" value="ECO:0007669"/>
    <property type="project" value="UniProtKB-SubCell"/>
</dbReference>
<dbReference type="PANTHER" id="PTHR12565:SF184">
    <property type="entry name" value="BHLH TRANSCRIPTION FACTOR"/>
    <property type="match status" value="1"/>
</dbReference>
<feature type="domain" description="BHLH" evidence="6">
    <location>
        <begin position="213"/>
        <end position="263"/>
    </location>
</feature>
<protein>
    <submittedName>
        <fullName evidence="7">Myc-type</fullName>
    </submittedName>
</protein>
<dbReference type="SMART" id="SM00353">
    <property type="entry name" value="HLH"/>
    <property type="match status" value="1"/>
</dbReference>
<evidence type="ECO:0000259" key="6">
    <source>
        <dbReference type="PROSITE" id="PS50888"/>
    </source>
</evidence>
<keyword evidence="8" id="KW-1185">Reference proteome</keyword>
<dbReference type="InterPro" id="IPR036638">
    <property type="entry name" value="HLH_DNA-bd_sf"/>
</dbReference>
<reference evidence="7 8" key="1">
    <citation type="journal article" date="2017" name="Mol. Plant">
        <title>The Genome of Medicinal Plant Macleaya cordata Provides New Insights into Benzylisoquinoline Alkaloids Metabolism.</title>
        <authorList>
            <person name="Liu X."/>
            <person name="Liu Y."/>
            <person name="Huang P."/>
            <person name="Ma Y."/>
            <person name="Qing Z."/>
            <person name="Tang Q."/>
            <person name="Cao H."/>
            <person name="Cheng P."/>
            <person name="Zheng Y."/>
            <person name="Yuan Z."/>
            <person name="Zhou Y."/>
            <person name="Liu J."/>
            <person name="Tang Z."/>
            <person name="Zhuo Y."/>
            <person name="Zhang Y."/>
            <person name="Yu L."/>
            <person name="Huang J."/>
            <person name="Yang P."/>
            <person name="Peng Q."/>
            <person name="Zhang J."/>
            <person name="Jiang W."/>
            <person name="Zhang Z."/>
            <person name="Lin K."/>
            <person name="Ro D.K."/>
            <person name="Chen X."/>
            <person name="Xiong X."/>
            <person name="Shang Y."/>
            <person name="Huang S."/>
            <person name="Zeng J."/>
        </authorList>
    </citation>
    <scope>NUCLEOTIDE SEQUENCE [LARGE SCALE GENOMIC DNA]</scope>
    <source>
        <strain evidence="8">cv. BLH2017</strain>
        <tissue evidence="7">Root</tissue>
    </source>
</reference>
<evidence type="ECO:0000313" key="8">
    <source>
        <dbReference type="Proteomes" id="UP000195402"/>
    </source>
</evidence>
<dbReference type="SUPFAM" id="SSF47459">
    <property type="entry name" value="HLH, helix-loop-helix DNA-binding domain"/>
    <property type="match status" value="1"/>
</dbReference>
<dbReference type="GO" id="GO:0003700">
    <property type="term" value="F:DNA-binding transcription factor activity"/>
    <property type="evidence" value="ECO:0007669"/>
    <property type="project" value="TreeGrafter"/>
</dbReference>
<dbReference type="CDD" id="cd18919">
    <property type="entry name" value="bHLH_AtBPE_like"/>
    <property type="match status" value="1"/>
</dbReference>
<dbReference type="InterPro" id="IPR011598">
    <property type="entry name" value="bHLH_dom"/>
</dbReference>
<comment type="caution">
    <text evidence="7">The sequence shown here is derived from an EMBL/GenBank/DDBJ whole genome shotgun (WGS) entry which is preliminary data.</text>
</comment>
<comment type="subcellular location">
    <subcellularLocation>
        <location evidence="1">Nucleus</location>
    </subcellularLocation>
</comment>
<proteinExistence type="predicted"/>
<evidence type="ECO:0000313" key="7">
    <source>
        <dbReference type="EMBL" id="OVA07045.1"/>
    </source>
</evidence>
<dbReference type="AlphaFoldDB" id="A0A200Q9B8"/>
<evidence type="ECO:0000256" key="5">
    <source>
        <dbReference type="SAM" id="MobiDB-lite"/>
    </source>
</evidence>
<dbReference type="EMBL" id="MVGT01002651">
    <property type="protein sequence ID" value="OVA07045.1"/>
    <property type="molecule type" value="Genomic_DNA"/>
</dbReference>
<dbReference type="PANTHER" id="PTHR12565">
    <property type="entry name" value="STEROL REGULATORY ELEMENT-BINDING PROTEIN"/>
    <property type="match status" value="1"/>
</dbReference>
<dbReference type="Gene3D" id="4.10.280.10">
    <property type="entry name" value="Helix-loop-helix DNA-binding domain"/>
    <property type="match status" value="1"/>
</dbReference>
<accession>A0A200Q9B8</accession>
<dbReference type="Proteomes" id="UP000195402">
    <property type="component" value="Unassembled WGS sequence"/>
</dbReference>
<gene>
    <name evidence="7" type="ORF">BVC80_1117g44</name>
</gene>
<dbReference type="Pfam" id="PF00010">
    <property type="entry name" value="HLH"/>
    <property type="match status" value="1"/>
</dbReference>
<dbReference type="STRING" id="56857.A0A200Q9B8"/>
<dbReference type="FunCoup" id="A0A200Q9B8">
    <property type="interactions" value="74"/>
</dbReference>
<keyword evidence="4" id="KW-0539">Nucleus</keyword>
<dbReference type="InParanoid" id="A0A200Q9B8"/>
<dbReference type="PROSITE" id="PS50888">
    <property type="entry name" value="BHLH"/>
    <property type="match status" value="1"/>
</dbReference>
<keyword evidence="3" id="KW-0804">Transcription</keyword>
<name>A0A200Q9B8_MACCD</name>